<evidence type="ECO:0000256" key="2">
    <source>
        <dbReference type="ARBA" id="ARBA00049106"/>
    </source>
</evidence>
<evidence type="ECO:0000313" key="3">
    <source>
        <dbReference type="EMBL" id="KSZ57584.1"/>
    </source>
</evidence>
<comment type="similarity">
    <text evidence="1">Belongs to the F420H(2)-dependent quinone reductase family.</text>
</comment>
<dbReference type="NCBIfam" id="TIGR00026">
    <property type="entry name" value="hi_GC_TIGR00026"/>
    <property type="match status" value="1"/>
</dbReference>
<name>A0A0V9UHW0_9NOCA</name>
<dbReference type="InterPro" id="IPR012349">
    <property type="entry name" value="Split_barrel_FMN-bd"/>
</dbReference>
<dbReference type="Proteomes" id="UP000053060">
    <property type="component" value="Unassembled WGS sequence"/>
</dbReference>
<dbReference type="Pfam" id="PF04075">
    <property type="entry name" value="F420H2_quin_red"/>
    <property type="match status" value="1"/>
</dbReference>
<evidence type="ECO:0000256" key="1">
    <source>
        <dbReference type="ARBA" id="ARBA00008710"/>
    </source>
</evidence>
<proteinExistence type="inferred from homology"/>
<accession>A0A0V9UHW0</accession>
<dbReference type="InterPro" id="IPR004378">
    <property type="entry name" value="F420H2_quin_Rdtase"/>
</dbReference>
<sequence length="147" mass="16589">MPLHGEYEPSPVEWSAKQVEEYESSGGTRGTTLQGRPVIILTTVGAKSGKLRKIPLMRVEHEGRYAAVASLGGAPKHPVWYHNIVANPNVEVRDHTEVWDMTAREVHGQEKAQWWERAVEAFPPYAEYQEKTDREIPVFVLEPVEGS</sequence>
<dbReference type="Gene3D" id="2.30.110.10">
    <property type="entry name" value="Electron Transport, Fmn-binding Protein, Chain A"/>
    <property type="match status" value="1"/>
</dbReference>
<reference evidence="4" key="1">
    <citation type="submission" date="2015-01" db="EMBL/GenBank/DDBJ databases">
        <title>Draft genome sequence of Rhodococcus pyridinivorans strain KG-16, a hydrocarbon-degrading bacterium.</title>
        <authorList>
            <person name="Aggarwal R.K."/>
            <person name="Dawar C."/>
        </authorList>
    </citation>
    <scope>NUCLEOTIDE SEQUENCE [LARGE SCALE GENOMIC DNA]</scope>
    <source>
        <strain evidence="4">KG-16</strain>
    </source>
</reference>
<dbReference type="GO" id="GO:0005886">
    <property type="term" value="C:plasma membrane"/>
    <property type="evidence" value="ECO:0007669"/>
    <property type="project" value="TreeGrafter"/>
</dbReference>
<dbReference type="PANTHER" id="PTHR39428:SF3">
    <property type="entry name" value="DEAZAFLAVIN-DEPENDENT NITROREDUCTASE"/>
    <property type="match status" value="1"/>
</dbReference>
<dbReference type="RefSeq" id="WP_060652829.1">
    <property type="nucleotide sequence ID" value="NZ_AZXY01000008.1"/>
</dbReference>
<organism evidence="3 4">
    <name type="scientific">Rhodococcus pyridinivorans KG-16</name>
    <dbReference type="NCBI Taxonomy" id="1441730"/>
    <lineage>
        <taxon>Bacteria</taxon>
        <taxon>Bacillati</taxon>
        <taxon>Actinomycetota</taxon>
        <taxon>Actinomycetes</taxon>
        <taxon>Mycobacteriales</taxon>
        <taxon>Nocardiaceae</taxon>
        <taxon>Rhodococcus</taxon>
    </lineage>
</organism>
<dbReference type="GO" id="GO:0070967">
    <property type="term" value="F:coenzyme F420 binding"/>
    <property type="evidence" value="ECO:0007669"/>
    <property type="project" value="TreeGrafter"/>
</dbReference>
<dbReference type="AlphaFoldDB" id="A0A0V9UHW0"/>
<dbReference type="PATRIC" id="fig|1441730.3.peg.3452"/>
<dbReference type="PANTHER" id="PTHR39428">
    <property type="entry name" value="F420H(2)-DEPENDENT QUINONE REDUCTASE RV1261C"/>
    <property type="match status" value="1"/>
</dbReference>
<evidence type="ECO:0000313" key="4">
    <source>
        <dbReference type="Proteomes" id="UP000053060"/>
    </source>
</evidence>
<reference evidence="3 4" key="2">
    <citation type="journal article" date="2016" name="Genome Announc.">
        <title>Draft Genome Sequence of a Versatile Hydrocarbon-Degrading Bacterium, Rhodococcus pyridinivorans Strain KG-16, Collected from Oil Fields in India.</title>
        <authorList>
            <person name="Aggarwal R.K."/>
            <person name="Dawar C."/>
            <person name="Phanindranath R."/>
            <person name="Mutnuri L."/>
            <person name="Dayal A.M."/>
        </authorList>
    </citation>
    <scope>NUCLEOTIDE SEQUENCE [LARGE SCALE GENOMIC DNA]</scope>
    <source>
        <strain evidence="3 4">KG-16</strain>
    </source>
</reference>
<dbReference type="GO" id="GO:0016491">
    <property type="term" value="F:oxidoreductase activity"/>
    <property type="evidence" value="ECO:0007669"/>
    <property type="project" value="InterPro"/>
</dbReference>
<comment type="catalytic activity">
    <reaction evidence="2">
        <text>oxidized coenzyme F420-(gamma-L-Glu)(n) + a quinol + H(+) = reduced coenzyme F420-(gamma-L-Glu)(n) + a quinone</text>
        <dbReference type="Rhea" id="RHEA:39663"/>
        <dbReference type="Rhea" id="RHEA-COMP:12939"/>
        <dbReference type="Rhea" id="RHEA-COMP:14378"/>
        <dbReference type="ChEBI" id="CHEBI:15378"/>
        <dbReference type="ChEBI" id="CHEBI:24646"/>
        <dbReference type="ChEBI" id="CHEBI:132124"/>
        <dbReference type="ChEBI" id="CHEBI:133980"/>
        <dbReference type="ChEBI" id="CHEBI:139511"/>
    </reaction>
</comment>
<dbReference type="EMBL" id="AZXY01000008">
    <property type="protein sequence ID" value="KSZ57584.1"/>
    <property type="molecule type" value="Genomic_DNA"/>
</dbReference>
<dbReference type="SUPFAM" id="SSF50475">
    <property type="entry name" value="FMN-binding split barrel"/>
    <property type="match status" value="1"/>
</dbReference>
<protein>
    <submittedName>
        <fullName evidence="3">Nitroreductase</fullName>
    </submittedName>
</protein>
<gene>
    <name evidence="3" type="ORF">Z045_16570</name>
</gene>
<comment type="caution">
    <text evidence="3">The sequence shown here is derived from an EMBL/GenBank/DDBJ whole genome shotgun (WGS) entry which is preliminary data.</text>
</comment>